<dbReference type="Pfam" id="PF00005">
    <property type="entry name" value="ABC_tran"/>
    <property type="match status" value="2"/>
</dbReference>
<evidence type="ECO:0000256" key="7">
    <source>
        <dbReference type="ARBA" id="ARBA00023136"/>
    </source>
</evidence>
<evidence type="ECO:0000256" key="1">
    <source>
        <dbReference type="ARBA" id="ARBA00004202"/>
    </source>
</evidence>
<dbReference type="InterPro" id="IPR003593">
    <property type="entry name" value="AAA+_ATPase"/>
</dbReference>
<evidence type="ECO:0000313" key="11">
    <source>
        <dbReference type="Proteomes" id="UP001501570"/>
    </source>
</evidence>
<dbReference type="SUPFAM" id="SSF52540">
    <property type="entry name" value="P-loop containing nucleoside triphosphate hydrolases"/>
    <property type="match status" value="2"/>
</dbReference>
<evidence type="ECO:0000256" key="8">
    <source>
        <dbReference type="SAM" id="MobiDB-lite"/>
    </source>
</evidence>
<dbReference type="NCBIfam" id="TIGR01727">
    <property type="entry name" value="oligo_HPY"/>
    <property type="match status" value="2"/>
</dbReference>
<comment type="similarity">
    <text evidence="2">Belongs to the ABC transporter superfamily.</text>
</comment>
<evidence type="ECO:0000256" key="6">
    <source>
        <dbReference type="ARBA" id="ARBA00022840"/>
    </source>
</evidence>
<dbReference type="EMBL" id="BAABJQ010000002">
    <property type="protein sequence ID" value="GAA5178567.1"/>
    <property type="molecule type" value="Genomic_DNA"/>
</dbReference>
<evidence type="ECO:0000256" key="4">
    <source>
        <dbReference type="ARBA" id="ARBA00022475"/>
    </source>
</evidence>
<dbReference type="CDD" id="cd03257">
    <property type="entry name" value="ABC_NikE_OppD_transporters"/>
    <property type="match status" value="2"/>
</dbReference>
<feature type="region of interest" description="Disordered" evidence="8">
    <location>
        <begin position="331"/>
        <end position="361"/>
    </location>
</feature>
<proteinExistence type="inferred from homology"/>
<feature type="compositionally biased region" description="Gly residues" evidence="8">
    <location>
        <begin position="335"/>
        <end position="345"/>
    </location>
</feature>
<evidence type="ECO:0000256" key="2">
    <source>
        <dbReference type="ARBA" id="ARBA00005417"/>
    </source>
</evidence>
<accession>A0ABP9RK45</accession>
<feature type="domain" description="ABC transporter" evidence="9">
    <location>
        <begin position="15"/>
        <end position="264"/>
    </location>
</feature>
<dbReference type="InterPro" id="IPR003439">
    <property type="entry name" value="ABC_transporter-like_ATP-bd"/>
</dbReference>
<dbReference type="InterPro" id="IPR027417">
    <property type="entry name" value="P-loop_NTPase"/>
</dbReference>
<dbReference type="Pfam" id="PF08352">
    <property type="entry name" value="oligo_HPY"/>
    <property type="match status" value="2"/>
</dbReference>
<evidence type="ECO:0000313" key="10">
    <source>
        <dbReference type="EMBL" id="GAA5178567.1"/>
    </source>
</evidence>
<dbReference type="PROSITE" id="PS00211">
    <property type="entry name" value="ABC_TRANSPORTER_1"/>
    <property type="match status" value="2"/>
</dbReference>
<dbReference type="NCBIfam" id="NF007739">
    <property type="entry name" value="PRK10419.1"/>
    <property type="match status" value="2"/>
</dbReference>
<dbReference type="RefSeq" id="WP_345625847.1">
    <property type="nucleotide sequence ID" value="NZ_BAABJQ010000002.1"/>
</dbReference>
<organism evidence="10 11">
    <name type="scientific">Rugosimonospora acidiphila</name>
    <dbReference type="NCBI Taxonomy" id="556531"/>
    <lineage>
        <taxon>Bacteria</taxon>
        <taxon>Bacillati</taxon>
        <taxon>Actinomycetota</taxon>
        <taxon>Actinomycetes</taxon>
        <taxon>Micromonosporales</taxon>
        <taxon>Micromonosporaceae</taxon>
        <taxon>Rugosimonospora</taxon>
    </lineage>
</organism>
<dbReference type="NCBIfam" id="NF008453">
    <property type="entry name" value="PRK11308.1"/>
    <property type="match status" value="2"/>
</dbReference>
<comment type="caution">
    <text evidence="10">The sequence shown here is derived from an EMBL/GenBank/DDBJ whole genome shotgun (WGS) entry which is preliminary data.</text>
</comment>
<dbReference type="GO" id="GO:0005524">
    <property type="term" value="F:ATP binding"/>
    <property type="evidence" value="ECO:0007669"/>
    <property type="project" value="UniProtKB-KW"/>
</dbReference>
<name>A0ABP9RK45_9ACTN</name>
<keyword evidence="7" id="KW-0472">Membrane</keyword>
<evidence type="ECO:0000256" key="5">
    <source>
        <dbReference type="ARBA" id="ARBA00022741"/>
    </source>
</evidence>
<dbReference type="InterPro" id="IPR013563">
    <property type="entry name" value="Oligopep_ABC_C"/>
</dbReference>
<evidence type="ECO:0000259" key="9">
    <source>
        <dbReference type="PROSITE" id="PS50893"/>
    </source>
</evidence>
<keyword evidence="11" id="KW-1185">Reference proteome</keyword>
<dbReference type="PANTHER" id="PTHR43297">
    <property type="entry name" value="OLIGOPEPTIDE TRANSPORT ATP-BINDING PROTEIN APPD"/>
    <property type="match status" value="1"/>
</dbReference>
<keyword evidence="5" id="KW-0547">Nucleotide-binding</keyword>
<protein>
    <submittedName>
        <fullName evidence="10">ABC transporter ATP-binding protein</fullName>
    </submittedName>
</protein>
<dbReference type="PROSITE" id="PS50893">
    <property type="entry name" value="ABC_TRANSPORTER_2"/>
    <property type="match status" value="2"/>
</dbReference>
<dbReference type="InterPro" id="IPR017871">
    <property type="entry name" value="ABC_transporter-like_CS"/>
</dbReference>
<evidence type="ECO:0000256" key="3">
    <source>
        <dbReference type="ARBA" id="ARBA00022448"/>
    </source>
</evidence>
<dbReference type="PANTHER" id="PTHR43297:SF2">
    <property type="entry name" value="DIPEPTIDE TRANSPORT ATP-BINDING PROTEIN DPPD"/>
    <property type="match status" value="1"/>
</dbReference>
<sequence length="711" mass="75011">MTTTDTMPAGDDALLSVRDLTVGFGPGGATTVVNGVNLSIGAGEIVGIVGESGSGKSVTVMAMLGHIRAGGVVRSGEVRYRGRDVLCLPPDELRRYRRQTVAAVLQDPMNSLNPVRQIGRQFDETLALAGGRTATQRRERAVELLRLVGIPDPQRQLSAYPHQFSGGMRQRLLIALALANEPEVIVADEPTTALDVTVQAQILALFAELNRRLGTAIVLVSHNVGTVVELCHRVAVMYGGRVVEELPAANVTTGGSHPYTRALVAAIPGLRTERSRLLPVIPGYPPVPGTLPPGCPFTARCDRVTPRCRDERPPTVAEAASLRLECWNPVPAGPGDAGSGAGAGNEPGPTGAPPTRPPVTVRDGAPAIECRALVRHFAAERLFRKRGAGLVRAVDGVDLAVAPGEALGIVGESGSGKSTLARLLVGADRPDSGTVRWQDTDPASLRGAPARAARRSVQMLFQDALGSMDPRATVGDLVAEPMLVHGLEPDAKRRRAAVTELLALVGLDASAADRRPVEFSGGQRQRIAIARALSTRPAVLVCDEPMSALDVSLQAQMVNLFATLRAELGLTYLFISHDLALVRYLADRCAVMYLGELVELGPAAELCERPLHPYTASLVSAAAATDPQDGQVRQRIVLRGDPPSPVAPPSGCRFHTRCPIGPLAHPDRTVCRDQAPRLAEVAPGRLAACHFAGELRLDPGTTETAAVGSTS</sequence>
<comment type="subcellular location">
    <subcellularLocation>
        <location evidence="1">Cell membrane</location>
        <topology evidence="1">Peripheral membrane protein</topology>
    </subcellularLocation>
</comment>
<keyword evidence="4" id="KW-1003">Cell membrane</keyword>
<keyword evidence="6 10" id="KW-0067">ATP-binding</keyword>
<keyword evidence="3" id="KW-0813">Transport</keyword>
<dbReference type="Proteomes" id="UP001501570">
    <property type="component" value="Unassembled WGS sequence"/>
</dbReference>
<gene>
    <name evidence="10" type="ORF">GCM10023322_06040</name>
</gene>
<feature type="domain" description="ABC transporter" evidence="9">
    <location>
        <begin position="377"/>
        <end position="619"/>
    </location>
</feature>
<dbReference type="SMART" id="SM00382">
    <property type="entry name" value="AAA"/>
    <property type="match status" value="2"/>
</dbReference>
<dbReference type="Gene3D" id="3.40.50.300">
    <property type="entry name" value="P-loop containing nucleotide triphosphate hydrolases"/>
    <property type="match status" value="2"/>
</dbReference>
<dbReference type="InterPro" id="IPR050388">
    <property type="entry name" value="ABC_Ni/Peptide_Import"/>
</dbReference>
<reference evidence="11" key="1">
    <citation type="journal article" date="2019" name="Int. J. Syst. Evol. Microbiol.">
        <title>The Global Catalogue of Microorganisms (GCM) 10K type strain sequencing project: providing services to taxonomists for standard genome sequencing and annotation.</title>
        <authorList>
            <consortium name="The Broad Institute Genomics Platform"/>
            <consortium name="The Broad Institute Genome Sequencing Center for Infectious Disease"/>
            <person name="Wu L."/>
            <person name="Ma J."/>
        </authorList>
    </citation>
    <scope>NUCLEOTIDE SEQUENCE [LARGE SCALE GENOMIC DNA]</scope>
    <source>
        <strain evidence="11">JCM 18304</strain>
    </source>
</reference>